<evidence type="ECO:0000313" key="1">
    <source>
        <dbReference type="EMBL" id="ROW06292.1"/>
    </source>
</evidence>
<reference evidence="1 2" key="1">
    <citation type="submission" date="2015-09" db="EMBL/GenBank/DDBJ databases">
        <title>Host preference determinants of Valsa canker pathogens revealed by comparative genomics.</title>
        <authorList>
            <person name="Yin Z."/>
            <person name="Huang L."/>
        </authorList>
    </citation>
    <scope>NUCLEOTIDE SEQUENCE [LARGE SCALE GENOMIC DNA]</scope>
    <source>
        <strain evidence="1 2">SXYLt</strain>
    </source>
</reference>
<name>A0A423WSV5_9PEZI</name>
<protein>
    <submittedName>
        <fullName evidence="1">Uncharacterized protein</fullName>
    </submittedName>
</protein>
<evidence type="ECO:0000313" key="2">
    <source>
        <dbReference type="Proteomes" id="UP000285146"/>
    </source>
</evidence>
<accession>A0A423WSV5</accession>
<dbReference type="OrthoDB" id="5030973at2759"/>
<dbReference type="EMBL" id="LKEB01000043">
    <property type="protein sequence ID" value="ROW06292.1"/>
    <property type="molecule type" value="Genomic_DNA"/>
</dbReference>
<dbReference type="STRING" id="1230097.A0A423WSV5"/>
<comment type="caution">
    <text evidence="1">The sequence shown here is derived from an EMBL/GenBank/DDBJ whole genome shotgun (WGS) entry which is preliminary data.</text>
</comment>
<dbReference type="InParanoid" id="A0A423WSV5"/>
<dbReference type="Proteomes" id="UP000285146">
    <property type="component" value="Unassembled WGS sequence"/>
</dbReference>
<keyword evidence="2" id="KW-1185">Reference proteome</keyword>
<dbReference type="AlphaFoldDB" id="A0A423WSV5"/>
<proteinExistence type="predicted"/>
<sequence length="306" mass="33682">MSLLDEEEPLSSLEVPLDLSSEGDEFHTLNASPNDYERRNVIERTQGSVHIYCDLMDVKHGNLGTDEDNEVDLATLMVFRFRFDPQKNSRRVYRARVKVEFFSSGRSGSAPEVEAIAPEERWSLMPTKDTESLKTGSEFNLGVSGASLVNATGKVMLEKTVTRDITSATTVTGAMNLGTGANSGVYTAAAWTLLENEKRSSGVPDSVRVAVLVRREDNERFDAVVTLEAEADVLTSFGKFFKSTPLDDPVLFNPKAHLKHEKHPKKGRLCGVQGLGEVNLNALCDARMSAEAFWAEYQGKADSTKV</sequence>
<organism evidence="1 2">
    <name type="scientific">Cytospora leucostoma</name>
    <dbReference type="NCBI Taxonomy" id="1230097"/>
    <lineage>
        <taxon>Eukaryota</taxon>
        <taxon>Fungi</taxon>
        <taxon>Dikarya</taxon>
        <taxon>Ascomycota</taxon>
        <taxon>Pezizomycotina</taxon>
        <taxon>Sordariomycetes</taxon>
        <taxon>Sordariomycetidae</taxon>
        <taxon>Diaporthales</taxon>
        <taxon>Cytosporaceae</taxon>
        <taxon>Cytospora</taxon>
    </lineage>
</organism>
<gene>
    <name evidence="1" type="ORF">VPNG_08110</name>
</gene>